<dbReference type="RefSeq" id="WP_028740120.1">
    <property type="nucleotide sequence ID" value="NZ_ATTQ01000022.1"/>
</dbReference>
<dbReference type="GO" id="GO:0016747">
    <property type="term" value="F:acyltransferase activity, transferring groups other than amino-acyl groups"/>
    <property type="evidence" value="ECO:0007669"/>
    <property type="project" value="InterPro"/>
</dbReference>
<dbReference type="CDD" id="cd04301">
    <property type="entry name" value="NAT_SF"/>
    <property type="match status" value="1"/>
</dbReference>
<dbReference type="EMBL" id="VISO01000003">
    <property type="protein sequence ID" value="TVZ65244.1"/>
    <property type="molecule type" value="Genomic_DNA"/>
</dbReference>
<sequence>MPRDPIVFESSRYGYILSTDRARLDPATVHRFLAADSYWARGMTLDQLQRALEHSLPIGVYAEDGTLAAFGRVVTDYAVFAYLRDVFTLPTHRGRGLACWLAKEIRNHPELAGVTSWVLATRDAHAVYEKAGYRPAPHPEYYMTVPKPDEAEPREP</sequence>
<reference evidence="2 3" key="1">
    <citation type="submission" date="2019-06" db="EMBL/GenBank/DDBJ databases">
        <title>Pac Bio to generate improved reference genome sequences for organisms with transposon mutant libraries (support for FEBA project).</title>
        <authorList>
            <person name="Blow M."/>
        </authorList>
    </citation>
    <scope>NUCLEOTIDE SEQUENCE [LARGE SCALE GENOMIC DNA]</scope>
    <source>
        <strain evidence="2 3">USDA 1844</strain>
    </source>
</reference>
<keyword evidence="2" id="KW-0808">Transferase</keyword>
<dbReference type="PANTHER" id="PTHR43233:SF1">
    <property type="entry name" value="FAMILY N-ACETYLTRANSFERASE, PUTATIVE (AFU_ORTHOLOGUE AFUA_6G03350)-RELATED"/>
    <property type="match status" value="1"/>
</dbReference>
<dbReference type="Gene3D" id="3.40.630.30">
    <property type="match status" value="1"/>
</dbReference>
<accession>A0A559SSB3</accession>
<dbReference type="InterPro" id="IPR000182">
    <property type="entry name" value="GNAT_dom"/>
</dbReference>
<organism evidence="2 3">
    <name type="scientific">Rhizobium mongolense USDA 1844</name>
    <dbReference type="NCBI Taxonomy" id="1079460"/>
    <lineage>
        <taxon>Bacteria</taxon>
        <taxon>Pseudomonadati</taxon>
        <taxon>Pseudomonadota</taxon>
        <taxon>Alphaproteobacteria</taxon>
        <taxon>Hyphomicrobiales</taxon>
        <taxon>Rhizobiaceae</taxon>
        <taxon>Rhizobium/Agrobacterium group</taxon>
        <taxon>Rhizobium</taxon>
    </lineage>
</organism>
<dbReference type="AlphaFoldDB" id="A0A559SSB3"/>
<name>A0A559SSB3_9HYPH</name>
<dbReference type="InterPro" id="IPR053144">
    <property type="entry name" value="Acetyltransferase_Butenolide"/>
</dbReference>
<comment type="caution">
    <text evidence="2">The sequence shown here is derived from an EMBL/GenBank/DDBJ whole genome shotgun (WGS) entry which is preliminary data.</text>
</comment>
<evidence type="ECO:0000313" key="3">
    <source>
        <dbReference type="Proteomes" id="UP000319824"/>
    </source>
</evidence>
<dbReference type="Pfam" id="PF00583">
    <property type="entry name" value="Acetyltransf_1"/>
    <property type="match status" value="1"/>
</dbReference>
<dbReference type="SUPFAM" id="SSF55729">
    <property type="entry name" value="Acyl-CoA N-acyltransferases (Nat)"/>
    <property type="match status" value="1"/>
</dbReference>
<dbReference type="InterPro" id="IPR016181">
    <property type="entry name" value="Acyl_CoA_acyltransferase"/>
</dbReference>
<dbReference type="PANTHER" id="PTHR43233">
    <property type="entry name" value="FAMILY N-ACETYLTRANSFERASE, PUTATIVE (AFU_ORTHOLOGUE AFUA_6G03350)-RELATED"/>
    <property type="match status" value="1"/>
</dbReference>
<gene>
    <name evidence="2" type="ORF">BCL32_5533</name>
</gene>
<dbReference type="PROSITE" id="PS51186">
    <property type="entry name" value="GNAT"/>
    <property type="match status" value="1"/>
</dbReference>
<feature type="domain" description="N-acetyltransferase" evidence="1">
    <location>
        <begin position="22"/>
        <end position="152"/>
    </location>
</feature>
<evidence type="ECO:0000259" key="1">
    <source>
        <dbReference type="PROSITE" id="PS51186"/>
    </source>
</evidence>
<protein>
    <submittedName>
        <fullName evidence="2">Acetyltransferase (GNAT) family protein</fullName>
    </submittedName>
</protein>
<dbReference type="Proteomes" id="UP000319824">
    <property type="component" value="Unassembled WGS sequence"/>
</dbReference>
<proteinExistence type="predicted"/>
<evidence type="ECO:0000313" key="2">
    <source>
        <dbReference type="EMBL" id="TVZ65244.1"/>
    </source>
</evidence>